<evidence type="ECO:0000256" key="2">
    <source>
        <dbReference type="ARBA" id="ARBA00022448"/>
    </source>
</evidence>
<feature type="transmembrane region" description="Helical" evidence="8">
    <location>
        <begin position="6"/>
        <end position="28"/>
    </location>
</feature>
<evidence type="ECO:0000256" key="3">
    <source>
        <dbReference type="ARBA" id="ARBA00022692"/>
    </source>
</evidence>
<keyword evidence="6 8" id="KW-0472">Membrane</keyword>
<sequence length="145" mass="16330">MESALGQGVTIIFCTIGIPMTMLAMKSLSLVIKTETILLNRTEPRHVKLNTICVSGYIIVFQHVMLASLSTSFTANWSFLESFYAWFITLSTIGFGDYVPLKKFSRETDVEKMSKLLLILYMVLFSLPYVMSLSFCSCILSLLVD</sequence>
<evidence type="ECO:0000259" key="9">
    <source>
        <dbReference type="Pfam" id="PF07885"/>
    </source>
</evidence>
<keyword evidence="5" id="KW-0406">Ion transport</keyword>
<keyword evidence="2" id="KW-0813">Transport</keyword>
<keyword evidence="4 8" id="KW-1133">Transmembrane helix</keyword>
<feature type="domain" description="Potassium channel" evidence="9">
    <location>
        <begin position="58"/>
        <end position="133"/>
    </location>
</feature>
<keyword evidence="7" id="KW-0407">Ion channel</keyword>
<evidence type="ECO:0000256" key="1">
    <source>
        <dbReference type="ARBA" id="ARBA00004141"/>
    </source>
</evidence>
<evidence type="ECO:0000256" key="5">
    <source>
        <dbReference type="ARBA" id="ARBA00023065"/>
    </source>
</evidence>
<gene>
    <name evidence="10" type="ORF">PLOB_00050044</name>
</gene>
<evidence type="ECO:0000256" key="4">
    <source>
        <dbReference type="ARBA" id="ARBA00022989"/>
    </source>
</evidence>
<keyword evidence="11" id="KW-1185">Reference proteome</keyword>
<accession>A0ABN8Q4L4</accession>
<name>A0ABN8Q4L4_9CNID</name>
<comment type="subcellular location">
    <subcellularLocation>
        <location evidence="1">Membrane</location>
        <topology evidence="1">Multi-pass membrane protein</topology>
    </subcellularLocation>
</comment>
<evidence type="ECO:0000256" key="7">
    <source>
        <dbReference type="ARBA" id="ARBA00023303"/>
    </source>
</evidence>
<dbReference type="PANTHER" id="PTHR11003">
    <property type="entry name" value="POTASSIUM CHANNEL, SUBFAMILY K"/>
    <property type="match status" value="1"/>
</dbReference>
<organism evidence="10 11">
    <name type="scientific">Porites lobata</name>
    <dbReference type="NCBI Taxonomy" id="104759"/>
    <lineage>
        <taxon>Eukaryota</taxon>
        <taxon>Metazoa</taxon>
        <taxon>Cnidaria</taxon>
        <taxon>Anthozoa</taxon>
        <taxon>Hexacorallia</taxon>
        <taxon>Scleractinia</taxon>
        <taxon>Fungiina</taxon>
        <taxon>Poritidae</taxon>
        <taxon>Porites</taxon>
    </lineage>
</organism>
<reference evidence="10 11" key="1">
    <citation type="submission" date="2022-05" db="EMBL/GenBank/DDBJ databases">
        <authorList>
            <consortium name="Genoscope - CEA"/>
            <person name="William W."/>
        </authorList>
    </citation>
    <scope>NUCLEOTIDE SEQUENCE [LARGE SCALE GENOMIC DNA]</scope>
</reference>
<dbReference type="Gene3D" id="1.10.287.70">
    <property type="match status" value="1"/>
</dbReference>
<dbReference type="SUPFAM" id="SSF81324">
    <property type="entry name" value="Voltage-gated potassium channels"/>
    <property type="match status" value="1"/>
</dbReference>
<feature type="transmembrane region" description="Helical" evidence="8">
    <location>
        <begin position="49"/>
        <end position="71"/>
    </location>
</feature>
<feature type="non-terminal residue" evidence="10">
    <location>
        <position position="145"/>
    </location>
</feature>
<protein>
    <recommendedName>
        <fullName evidence="9">Potassium channel domain-containing protein</fullName>
    </recommendedName>
</protein>
<dbReference type="PANTHER" id="PTHR11003:SF345">
    <property type="entry name" value="TWIK FAMILY OF POTASSIUM CHANNELS PROTEIN 18"/>
    <property type="match status" value="1"/>
</dbReference>
<keyword evidence="3 8" id="KW-0812">Transmembrane</keyword>
<dbReference type="InterPro" id="IPR003280">
    <property type="entry name" value="2pore_dom_K_chnl"/>
</dbReference>
<evidence type="ECO:0000256" key="6">
    <source>
        <dbReference type="ARBA" id="ARBA00023136"/>
    </source>
</evidence>
<proteinExistence type="predicted"/>
<dbReference type="Pfam" id="PF07885">
    <property type="entry name" value="Ion_trans_2"/>
    <property type="match status" value="1"/>
</dbReference>
<dbReference type="Proteomes" id="UP001159405">
    <property type="component" value="Unassembled WGS sequence"/>
</dbReference>
<comment type="caution">
    <text evidence="10">The sequence shown here is derived from an EMBL/GenBank/DDBJ whole genome shotgun (WGS) entry which is preliminary data.</text>
</comment>
<evidence type="ECO:0000256" key="8">
    <source>
        <dbReference type="SAM" id="Phobius"/>
    </source>
</evidence>
<dbReference type="InterPro" id="IPR013099">
    <property type="entry name" value="K_chnl_dom"/>
</dbReference>
<evidence type="ECO:0000313" key="11">
    <source>
        <dbReference type="Proteomes" id="UP001159405"/>
    </source>
</evidence>
<feature type="transmembrane region" description="Helical" evidence="8">
    <location>
        <begin position="119"/>
        <end position="144"/>
    </location>
</feature>
<evidence type="ECO:0000313" key="10">
    <source>
        <dbReference type="EMBL" id="CAH3154479.1"/>
    </source>
</evidence>
<feature type="transmembrane region" description="Helical" evidence="8">
    <location>
        <begin position="83"/>
        <end position="99"/>
    </location>
</feature>
<dbReference type="EMBL" id="CALNXK010000098">
    <property type="protein sequence ID" value="CAH3154479.1"/>
    <property type="molecule type" value="Genomic_DNA"/>
</dbReference>